<keyword evidence="11" id="KW-1185">Reference proteome</keyword>
<feature type="domain" description="ABC transmembrane type-1" evidence="9">
    <location>
        <begin position="93"/>
        <end position="311"/>
    </location>
</feature>
<dbReference type="InterPro" id="IPR051393">
    <property type="entry name" value="ABC_transporter_permease"/>
</dbReference>
<comment type="similarity">
    <text evidence="7">Belongs to the binding-protein-dependent transport system permease family.</text>
</comment>
<evidence type="ECO:0000313" key="11">
    <source>
        <dbReference type="Proteomes" id="UP001589753"/>
    </source>
</evidence>
<keyword evidence="2 7" id="KW-0813">Transport</keyword>
<dbReference type="PANTHER" id="PTHR30193">
    <property type="entry name" value="ABC TRANSPORTER PERMEASE PROTEIN"/>
    <property type="match status" value="1"/>
</dbReference>
<evidence type="ECO:0000256" key="1">
    <source>
        <dbReference type="ARBA" id="ARBA00004651"/>
    </source>
</evidence>
<evidence type="ECO:0000256" key="3">
    <source>
        <dbReference type="ARBA" id="ARBA00022475"/>
    </source>
</evidence>
<keyword evidence="4 7" id="KW-0812">Transmembrane</keyword>
<evidence type="ECO:0000313" key="10">
    <source>
        <dbReference type="EMBL" id="MFB9348537.1"/>
    </source>
</evidence>
<dbReference type="Pfam" id="PF00528">
    <property type="entry name" value="BPD_transp_1"/>
    <property type="match status" value="1"/>
</dbReference>
<evidence type="ECO:0000256" key="7">
    <source>
        <dbReference type="RuleBase" id="RU363032"/>
    </source>
</evidence>
<feature type="compositionally biased region" description="Low complexity" evidence="8">
    <location>
        <begin position="14"/>
        <end position="26"/>
    </location>
</feature>
<evidence type="ECO:0000256" key="5">
    <source>
        <dbReference type="ARBA" id="ARBA00022989"/>
    </source>
</evidence>
<gene>
    <name evidence="10" type="ORF">ACFFUA_13870</name>
</gene>
<reference evidence="10 11" key="1">
    <citation type="submission" date="2024-09" db="EMBL/GenBank/DDBJ databases">
        <authorList>
            <person name="Sun Q."/>
            <person name="Mori K."/>
        </authorList>
    </citation>
    <scope>NUCLEOTIDE SEQUENCE [LARGE SCALE GENOMIC DNA]</scope>
    <source>
        <strain evidence="10 11">JCM 9767</strain>
    </source>
</reference>
<comment type="caution">
    <text evidence="10">The sequence shown here is derived from an EMBL/GenBank/DDBJ whole genome shotgun (WGS) entry which is preliminary data.</text>
</comment>
<dbReference type="EMBL" id="JBHMDI010000029">
    <property type="protein sequence ID" value="MFB9348537.1"/>
    <property type="molecule type" value="Genomic_DNA"/>
</dbReference>
<dbReference type="InterPro" id="IPR035906">
    <property type="entry name" value="MetI-like_sf"/>
</dbReference>
<dbReference type="PROSITE" id="PS50928">
    <property type="entry name" value="ABC_TM1"/>
    <property type="match status" value="1"/>
</dbReference>
<feature type="transmembrane region" description="Helical" evidence="7">
    <location>
        <begin position="135"/>
        <end position="156"/>
    </location>
</feature>
<name>A0ABV5L8R0_9ACTN</name>
<proteinExistence type="inferred from homology"/>
<dbReference type="PANTHER" id="PTHR30193:SF41">
    <property type="entry name" value="DIACETYLCHITOBIOSE UPTAKE SYSTEM PERMEASE PROTEIN NGCF"/>
    <property type="match status" value="1"/>
</dbReference>
<dbReference type="Gene3D" id="1.10.3720.10">
    <property type="entry name" value="MetI-like"/>
    <property type="match status" value="1"/>
</dbReference>
<keyword evidence="3" id="KW-1003">Cell membrane</keyword>
<feature type="transmembrane region" description="Helical" evidence="7">
    <location>
        <begin position="183"/>
        <end position="207"/>
    </location>
</feature>
<comment type="subcellular location">
    <subcellularLocation>
        <location evidence="1 7">Cell membrane</location>
        <topology evidence="1 7">Multi-pass membrane protein</topology>
    </subcellularLocation>
</comment>
<sequence length="322" mass="35816">MTDSVTTRPRHAARTGPAPRRPGTPAERSWWNRHQRTLAPYVFISPFYLLYGLFLLVPVFVGLYLSCTQWAGLGAPRWVGLRNYRDLLTDHSFWTSVQNTTLYVVFTLCVVVPAALLIAQALNARGLRGRDLFRLTYFMPVVISPIVITLVFGLIFDRQFGLFNATLHALFGFGGVDWLGEPAWARVSVVILVLWRWTGYLTIFFLAGLQNVPRELYEAAALDGAGPVRRFWDVTLPALRPVTAFVAVTVLVNTAQIFDEPFLLTQGGPGESTLSVTMFIFRAGFQRQQLGYAAAAGVLLFVAVFVLGQLAMRVLGVGRSSR</sequence>
<dbReference type="SUPFAM" id="SSF161098">
    <property type="entry name" value="MetI-like"/>
    <property type="match status" value="1"/>
</dbReference>
<protein>
    <submittedName>
        <fullName evidence="10">Carbohydrate ABC transporter permease</fullName>
    </submittedName>
</protein>
<evidence type="ECO:0000256" key="8">
    <source>
        <dbReference type="SAM" id="MobiDB-lite"/>
    </source>
</evidence>
<evidence type="ECO:0000256" key="2">
    <source>
        <dbReference type="ARBA" id="ARBA00022448"/>
    </source>
</evidence>
<accession>A0ABV5L8R0</accession>
<keyword evidence="6 7" id="KW-0472">Membrane</keyword>
<feature type="transmembrane region" description="Helical" evidence="7">
    <location>
        <begin position="38"/>
        <end position="65"/>
    </location>
</feature>
<organism evidence="10 11">
    <name type="scientific">Streptomyces heliomycini</name>
    <dbReference type="NCBI Taxonomy" id="284032"/>
    <lineage>
        <taxon>Bacteria</taxon>
        <taxon>Bacillati</taxon>
        <taxon>Actinomycetota</taxon>
        <taxon>Actinomycetes</taxon>
        <taxon>Kitasatosporales</taxon>
        <taxon>Streptomycetaceae</taxon>
        <taxon>Streptomyces</taxon>
    </lineage>
</organism>
<dbReference type="CDD" id="cd06261">
    <property type="entry name" value="TM_PBP2"/>
    <property type="match status" value="1"/>
</dbReference>
<dbReference type="InterPro" id="IPR000515">
    <property type="entry name" value="MetI-like"/>
</dbReference>
<evidence type="ECO:0000256" key="6">
    <source>
        <dbReference type="ARBA" id="ARBA00023136"/>
    </source>
</evidence>
<feature type="transmembrane region" description="Helical" evidence="7">
    <location>
        <begin position="290"/>
        <end position="312"/>
    </location>
</feature>
<feature type="transmembrane region" description="Helical" evidence="7">
    <location>
        <begin position="102"/>
        <end position="123"/>
    </location>
</feature>
<feature type="region of interest" description="Disordered" evidence="8">
    <location>
        <begin position="1"/>
        <end position="27"/>
    </location>
</feature>
<keyword evidence="5 7" id="KW-1133">Transmembrane helix</keyword>
<evidence type="ECO:0000256" key="4">
    <source>
        <dbReference type="ARBA" id="ARBA00022692"/>
    </source>
</evidence>
<dbReference type="RefSeq" id="WP_078661941.1">
    <property type="nucleotide sequence ID" value="NZ_JBHMDI010000029.1"/>
</dbReference>
<dbReference type="Proteomes" id="UP001589753">
    <property type="component" value="Unassembled WGS sequence"/>
</dbReference>
<evidence type="ECO:0000259" key="9">
    <source>
        <dbReference type="PROSITE" id="PS50928"/>
    </source>
</evidence>